<evidence type="ECO:0000313" key="2">
    <source>
        <dbReference type="Proteomes" id="UP000198704"/>
    </source>
</evidence>
<dbReference type="EMBL" id="FNHS01000010">
    <property type="protein sequence ID" value="SDN68672.1"/>
    <property type="molecule type" value="Genomic_DNA"/>
</dbReference>
<dbReference type="Proteomes" id="UP000198704">
    <property type="component" value="Unassembled WGS sequence"/>
</dbReference>
<name>A0A1H0DEY7_9HYPH</name>
<accession>A0A1H0DEY7</accession>
<keyword evidence="2" id="KW-1185">Reference proteome</keyword>
<organism evidence="1 2">
    <name type="scientific">Methylobacterium phyllostachyos</name>
    <dbReference type="NCBI Taxonomy" id="582672"/>
    <lineage>
        <taxon>Bacteria</taxon>
        <taxon>Pseudomonadati</taxon>
        <taxon>Pseudomonadota</taxon>
        <taxon>Alphaproteobacteria</taxon>
        <taxon>Hyphomicrobiales</taxon>
        <taxon>Methylobacteriaceae</taxon>
        <taxon>Methylobacterium</taxon>
    </lineage>
</organism>
<dbReference type="AlphaFoldDB" id="A0A1H0DEY7"/>
<gene>
    <name evidence="1" type="ORF">SAMN05216360_110138</name>
</gene>
<dbReference type="RefSeq" id="WP_091717829.1">
    <property type="nucleotide sequence ID" value="NZ_FNHS01000010.1"/>
</dbReference>
<reference evidence="2" key="1">
    <citation type="submission" date="2016-10" db="EMBL/GenBank/DDBJ databases">
        <authorList>
            <person name="Varghese N."/>
            <person name="Submissions S."/>
        </authorList>
    </citation>
    <scope>NUCLEOTIDE SEQUENCE [LARGE SCALE GENOMIC DNA]</scope>
    <source>
        <strain evidence="2">BL47</strain>
    </source>
</reference>
<evidence type="ECO:0000313" key="1">
    <source>
        <dbReference type="EMBL" id="SDN68672.1"/>
    </source>
</evidence>
<dbReference type="OrthoDB" id="7999055at2"/>
<sequence length="95" mass="10041">MQTYSVSPPPYSDLSAIARVDPAALGGPLSRSVRSHPSHERAALASALDDGLMPDEVAGILAGRRVAEAFPVRWGESPAAYASRAVSEMFVAYLQ</sequence>
<proteinExistence type="predicted"/>
<protein>
    <submittedName>
        <fullName evidence="1">Uncharacterized protein</fullName>
    </submittedName>
</protein>